<keyword evidence="3" id="KW-0547">Nucleotide-binding</keyword>
<proteinExistence type="inferred from homology"/>
<evidence type="ECO:0000256" key="4">
    <source>
        <dbReference type="ARBA" id="ARBA00022840"/>
    </source>
</evidence>
<organism evidence="6 7">
    <name type="scientific">Bacterioplanoides pacificum</name>
    <dbReference type="NCBI Taxonomy" id="1171596"/>
    <lineage>
        <taxon>Bacteria</taxon>
        <taxon>Pseudomonadati</taxon>
        <taxon>Pseudomonadota</taxon>
        <taxon>Gammaproteobacteria</taxon>
        <taxon>Oceanospirillales</taxon>
        <taxon>Oceanospirillaceae</taxon>
        <taxon>Bacterioplanoides</taxon>
    </lineage>
</organism>
<comment type="similarity">
    <text evidence="1">Belongs to the ABC transporter superfamily.</text>
</comment>
<dbReference type="EMBL" id="JBHRYB010000005">
    <property type="protein sequence ID" value="MFC3680134.1"/>
    <property type="molecule type" value="Genomic_DNA"/>
</dbReference>
<comment type="caution">
    <text evidence="6">The sequence shown here is derived from an EMBL/GenBank/DDBJ whole genome shotgun (WGS) entry which is preliminary data.</text>
</comment>
<dbReference type="InterPro" id="IPR003439">
    <property type="entry name" value="ABC_transporter-like_ATP-bd"/>
</dbReference>
<dbReference type="InterPro" id="IPR017911">
    <property type="entry name" value="MacB-like_ATP-bd"/>
</dbReference>
<dbReference type="SUPFAM" id="SSF52540">
    <property type="entry name" value="P-loop containing nucleoside triphosphate hydrolases"/>
    <property type="match status" value="1"/>
</dbReference>
<evidence type="ECO:0000313" key="6">
    <source>
        <dbReference type="EMBL" id="MFC3680134.1"/>
    </source>
</evidence>
<keyword evidence="4 6" id="KW-0067">ATP-binding</keyword>
<dbReference type="PROSITE" id="PS50893">
    <property type="entry name" value="ABC_TRANSPORTER_2"/>
    <property type="match status" value="1"/>
</dbReference>
<evidence type="ECO:0000313" key="7">
    <source>
        <dbReference type="Proteomes" id="UP001595722"/>
    </source>
</evidence>
<dbReference type="SMART" id="SM00382">
    <property type="entry name" value="AAA"/>
    <property type="match status" value="1"/>
</dbReference>
<evidence type="ECO:0000256" key="1">
    <source>
        <dbReference type="ARBA" id="ARBA00005417"/>
    </source>
</evidence>
<dbReference type="Pfam" id="PF00005">
    <property type="entry name" value="ABC_tran"/>
    <property type="match status" value="1"/>
</dbReference>
<evidence type="ECO:0000256" key="3">
    <source>
        <dbReference type="ARBA" id="ARBA00022741"/>
    </source>
</evidence>
<dbReference type="PANTHER" id="PTHR42798">
    <property type="entry name" value="LIPOPROTEIN-RELEASING SYSTEM ATP-BINDING PROTEIN LOLD"/>
    <property type="match status" value="1"/>
</dbReference>
<dbReference type="Gene3D" id="3.40.50.300">
    <property type="entry name" value="P-loop containing nucleotide triphosphate hydrolases"/>
    <property type="match status" value="1"/>
</dbReference>
<dbReference type="InterPro" id="IPR027417">
    <property type="entry name" value="P-loop_NTPase"/>
</dbReference>
<evidence type="ECO:0000256" key="2">
    <source>
        <dbReference type="ARBA" id="ARBA00022448"/>
    </source>
</evidence>
<feature type="domain" description="ABC transporter" evidence="5">
    <location>
        <begin position="6"/>
        <end position="228"/>
    </location>
</feature>
<sequence length="229" mass="25269">MNNLVLDARQLKKTYTSGPQEVTVWQGVDLQVKAGESIAIVGASGSGKTTLLNVLGGLDVMDQGDVLINGQSLPALSEKERTRLRNQQVGFVYQFHHLLPEFSALENVMMPQLLAGIQRKQAQQRASECLTQMGLAHRLGHKPAELSGGERQRTAIARALVNKPRLVLMDEPTGNLDQQTAQQVENAMVELAETSDTAFVMVTHDRDLARRMHHQYLLADQTLQPLLAD</sequence>
<dbReference type="RefSeq" id="WP_376865988.1">
    <property type="nucleotide sequence ID" value="NZ_JBHRYB010000005.1"/>
</dbReference>
<dbReference type="GO" id="GO:0005524">
    <property type="term" value="F:ATP binding"/>
    <property type="evidence" value="ECO:0007669"/>
    <property type="project" value="UniProtKB-KW"/>
</dbReference>
<evidence type="ECO:0000259" key="5">
    <source>
        <dbReference type="PROSITE" id="PS50893"/>
    </source>
</evidence>
<reference evidence="7" key="1">
    <citation type="journal article" date="2019" name="Int. J. Syst. Evol. Microbiol.">
        <title>The Global Catalogue of Microorganisms (GCM) 10K type strain sequencing project: providing services to taxonomists for standard genome sequencing and annotation.</title>
        <authorList>
            <consortium name="The Broad Institute Genomics Platform"/>
            <consortium name="The Broad Institute Genome Sequencing Center for Infectious Disease"/>
            <person name="Wu L."/>
            <person name="Ma J."/>
        </authorList>
    </citation>
    <scope>NUCLEOTIDE SEQUENCE [LARGE SCALE GENOMIC DNA]</scope>
    <source>
        <strain evidence="7">KCTC 42424</strain>
    </source>
</reference>
<dbReference type="InterPro" id="IPR003593">
    <property type="entry name" value="AAA+_ATPase"/>
</dbReference>
<gene>
    <name evidence="6" type="ORF">ACFOMG_08435</name>
</gene>
<keyword evidence="7" id="KW-1185">Reference proteome</keyword>
<accession>A0ABV7VSG7</accession>
<protein>
    <submittedName>
        <fullName evidence="6">ABC transporter ATP-binding protein</fullName>
    </submittedName>
</protein>
<name>A0ABV7VSG7_9GAMM</name>
<dbReference type="Proteomes" id="UP001595722">
    <property type="component" value="Unassembled WGS sequence"/>
</dbReference>
<dbReference type="PANTHER" id="PTHR42798:SF2">
    <property type="entry name" value="ABC TRANSPORTER ATP-BINDING PROTEIN MG467-RELATED"/>
    <property type="match status" value="1"/>
</dbReference>
<dbReference type="CDD" id="cd03255">
    <property type="entry name" value="ABC_MJ0796_LolCDE_FtsE"/>
    <property type="match status" value="1"/>
</dbReference>
<keyword evidence="2" id="KW-0813">Transport</keyword>